<gene>
    <name evidence="6" type="ORF">SKAU_G00101390</name>
</gene>
<sequence length="171" mass="19468">MCFWQVREVVSNAQFGDLIEFAYPIGYSHWGVYDDDGHVIHFGVAEEGHVKNIVRGYLQTVFPVCGDILIGETQIRRQLIADVNVPSGAHVMITNNRHARYPSPEEEIRCRRDALLGQEFPYKIFSLNCEHFATFVRFGQAVCNQIPGKSKNMECMEATEVFQNIVTPNES</sequence>
<proteinExistence type="inferred from homology"/>
<evidence type="ECO:0000256" key="2">
    <source>
        <dbReference type="ARBA" id="ARBA00022679"/>
    </source>
</evidence>
<evidence type="ECO:0000256" key="4">
    <source>
        <dbReference type="ARBA" id="ARBA00023098"/>
    </source>
</evidence>
<dbReference type="InterPro" id="IPR051496">
    <property type="entry name" value="H-rev107_PLA/AT"/>
</dbReference>
<evidence type="ECO:0000313" key="7">
    <source>
        <dbReference type="Proteomes" id="UP001152622"/>
    </source>
</evidence>
<organism evidence="6 7">
    <name type="scientific">Synaphobranchus kaupii</name>
    <name type="common">Kaup's arrowtooth eel</name>
    <dbReference type="NCBI Taxonomy" id="118154"/>
    <lineage>
        <taxon>Eukaryota</taxon>
        <taxon>Metazoa</taxon>
        <taxon>Chordata</taxon>
        <taxon>Craniata</taxon>
        <taxon>Vertebrata</taxon>
        <taxon>Euteleostomi</taxon>
        <taxon>Actinopterygii</taxon>
        <taxon>Neopterygii</taxon>
        <taxon>Teleostei</taxon>
        <taxon>Anguilliformes</taxon>
        <taxon>Synaphobranchidae</taxon>
        <taxon>Synaphobranchus</taxon>
    </lineage>
</organism>
<dbReference type="PANTHER" id="PTHR13943">
    <property type="entry name" value="HRAS-LIKE SUPPRESSOR - RELATED"/>
    <property type="match status" value="1"/>
</dbReference>
<dbReference type="OrthoDB" id="421951at2759"/>
<dbReference type="GO" id="GO:0005737">
    <property type="term" value="C:cytoplasm"/>
    <property type="evidence" value="ECO:0007669"/>
    <property type="project" value="TreeGrafter"/>
</dbReference>
<evidence type="ECO:0000256" key="1">
    <source>
        <dbReference type="ARBA" id="ARBA00007824"/>
    </source>
</evidence>
<comment type="similarity">
    <text evidence="1">Belongs to the H-rev107 family.</text>
</comment>
<accession>A0A9Q1J7G0</accession>
<dbReference type="PANTHER" id="PTHR13943:SF37">
    <property type="entry name" value="PHOSPHOLIPASE A AND ACYLTRANSFERASE 1"/>
    <property type="match status" value="1"/>
</dbReference>
<dbReference type="Pfam" id="PF04970">
    <property type="entry name" value="LRAT"/>
    <property type="match status" value="1"/>
</dbReference>
<keyword evidence="4" id="KW-0443">Lipid metabolism</keyword>
<evidence type="ECO:0000313" key="6">
    <source>
        <dbReference type="EMBL" id="KAJ8370111.1"/>
    </source>
</evidence>
<keyword evidence="3" id="KW-0378">Hydrolase</keyword>
<reference evidence="6" key="1">
    <citation type="journal article" date="2023" name="Science">
        <title>Genome structures resolve the early diversification of teleost fishes.</title>
        <authorList>
            <person name="Parey E."/>
            <person name="Louis A."/>
            <person name="Montfort J."/>
            <person name="Bouchez O."/>
            <person name="Roques C."/>
            <person name="Iampietro C."/>
            <person name="Lluch J."/>
            <person name="Castinel A."/>
            <person name="Donnadieu C."/>
            <person name="Desvignes T."/>
            <person name="Floi Bucao C."/>
            <person name="Jouanno E."/>
            <person name="Wen M."/>
            <person name="Mejri S."/>
            <person name="Dirks R."/>
            <person name="Jansen H."/>
            <person name="Henkel C."/>
            <person name="Chen W.J."/>
            <person name="Zahm M."/>
            <person name="Cabau C."/>
            <person name="Klopp C."/>
            <person name="Thompson A.W."/>
            <person name="Robinson-Rechavi M."/>
            <person name="Braasch I."/>
            <person name="Lecointre G."/>
            <person name="Bobe J."/>
            <person name="Postlethwait J.H."/>
            <person name="Berthelot C."/>
            <person name="Roest Crollius H."/>
            <person name="Guiguen Y."/>
        </authorList>
    </citation>
    <scope>NUCLEOTIDE SEQUENCE</scope>
    <source>
        <strain evidence="6">WJC10195</strain>
    </source>
</reference>
<dbReference type="Gene3D" id="3.90.1720.10">
    <property type="entry name" value="endopeptidase domain like (from Nostoc punctiforme)"/>
    <property type="match status" value="1"/>
</dbReference>
<protein>
    <recommendedName>
        <fullName evidence="5">LRAT domain-containing protein</fullName>
    </recommendedName>
</protein>
<keyword evidence="7" id="KW-1185">Reference proteome</keyword>
<dbReference type="GO" id="GO:0008970">
    <property type="term" value="F:phospholipase A1 activity"/>
    <property type="evidence" value="ECO:0007669"/>
    <property type="project" value="TreeGrafter"/>
</dbReference>
<dbReference type="GO" id="GO:0016410">
    <property type="term" value="F:N-acyltransferase activity"/>
    <property type="evidence" value="ECO:0007669"/>
    <property type="project" value="TreeGrafter"/>
</dbReference>
<dbReference type="PROSITE" id="PS51934">
    <property type="entry name" value="LRAT"/>
    <property type="match status" value="1"/>
</dbReference>
<evidence type="ECO:0000259" key="5">
    <source>
        <dbReference type="PROSITE" id="PS51934"/>
    </source>
</evidence>
<name>A0A9Q1J7G0_SYNKA</name>
<dbReference type="GO" id="GO:0004623">
    <property type="term" value="F:phospholipase A2 activity"/>
    <property type="evidence" value="ECO:0007669"/>
    <property type="project" value="TreeGrafter"/>
</dbReference>
<dbReference type="EMBL" id="JAINUF010000003">
    <property type="protein sequence ID" value="KAJ8370111.1"/>
    <property type="molecule type" value="Genomic_DNA"/>
</dbReference>
<evidence type="ECO:0000256" key="3">
    <source>
        <dbReference type="ARBA" id="ARBA00022801"/>
    </source>
</evidence>
<feature type="domain" description="LRAT" evidence="5">
    <location>
        <begin position="19"/>
        <end position="145"/>
    </location>
</feature>
<keyword evidence="2" id="KW-0808">Transferase</keyword>
<dbReference type="AlphaFoldDB" id="A0A9Q1J7G0"/>
<dbReference type="Proteomes" id="UP001152622">
    <property type="component" value="Chromosome 3"/>
</dbReference>
<comment type="caution">
    <text evidence="6">The sequence shown here is derived from an EMBL/GenBank/DDBJ whole genome shotgun (WGS) entry which is preliminary data.</text>
</comment>
<dbReference type="GO" id="GO:0070292">
    <property type="term" value="P:N-acylphosphatidylethanolamine metabolic process"/>
    <property type="evidence" value="ECO:0007669"/>
    <property type="project" value="TreeGrafter"/>
</dbReference>
<dbReference type="InterPro" id="IPR007053">
    <property type="entry name" value="LRAT_dom"/>
</dbReference>